<evidence type="ECO:0000256" key="1">
    <source>
        <dbReference type="SAM" id="MobiDB-lite"/>
    </source>
</evidence>
<protein>
    <submittedName>
        <fullName evidence="3">Uncharacterized protein</fullName>
    </submittedName>
</protein>
<dbReference type="EMBL" id="BGPR01000483">
    <property type="protein sequence ID" value="GBM22629.1"/>
    <property type="molecule type" value="Genomic_DNA"/>
</dbReference>
<keyword evidence="4" id="KW-1185">Reference proteome</keyword>
<evidence type="ECO:0000313" key="4">
    <source>
        <dbReference type="Proteomes" id="UP000499080"/>
    </source>
</evidence>
<feature type="non-terminal residue" evidence="3">
    <location>
        <position position="1"/>
    </location>
</feature>
<sequence>DTVQFKDHTEDTVQFKDHTEDTVQFSEDTFGKASDGLSSVNDILHSENNNEFMLPEPSSMPSNLSFGIDGVDNREADLSEMNRGSSVSSDIKLPDPIYETSDDGSISSEKHQQYYQQEDLSYSANQDVMPEDVFAEQVAPVNAESGHQFSDSFVPAAFAETQNPFSVENSEYVDSASKGNRFQGDFEETGNDCMSESMYQDKLLDALEQPREIGEENVIPSRSSTSSVVEADVHLPESELKQSDVFYQENKENLNEFSTFSSELVNQNDIMSTSAYGFYSDKENTAPSVETQNIFESSVTENNKLDLGPAGDGASVNNPFSENSESHVFQGGDFNLDQQQSFSTTEQIGNIETMHNKELSSQLEQVSDVTLIKSDDNGAYVGIISSIDHDQSSNDFQKPNLHNEQLRNNYEFASMTDSEENSSLDSNLSQVMTVEKSESERITNEGLNHTENSTIESNSSQQVFSNGEQRNPFETQHIDYYDSNSKTNVNIFSASEMSNGHSLESSRQVSDQLGELHGYGQLDGNDILSVDHSKNNIFENVDAIDYGKVSPDPFLGKGNSKSGNPFLLQDDQKQVLMTPDFLN</sequence>
<feature type="compositionally biased region" description="Polar residues" evidence="1">
    <location>
        <begin position="445"/>
        <end position="468"/>
    </location>
</feature>
<accession>A0A4Y2E2U8</accession>
<evidence type="ECO:0000313" key="3">
    <source>
        <dbReference type="EMBL" id="GBM22629.1"/>
    </source>
</evidence>
<evidence type="ECO:0000313" key="2">
    <source>
        <dbReference type="EMBL" id="GBM22627.1"/>
    </source>
</evidence>
<feature type="region of interest" description="Disordered" evidence="1">
    <location>
        <begin position="80"/>
        <end position="110"/>
    </location>
</feature>
<comment type="caution">
    <text evidence="3">The sequence shown here is derived from an EMBL/GenBank/DDBJ whole genome shotgun (WGS) entry which is preliminary data.</text>
</comment>
<gene>
    <name evidence="2" type="ORF">AVEN_264308_1</name>
    <name evidence="3" type="ORF">AVEN_264308_2</name>
</gene>
<proteinExistence type="predicted"/>
<name>A0A4Y2E2U8_ARAVE</name>
<reference evidence="3 4" key="1">
    <citation type="journal article" date="2019" name="Sci. Rep.">
        <title>Orb-weaving spider Araneus ventricosus genome elucidates the spidroin gene catalogue.</title>
        <authorList>
            <person name="Kono N."/>
            <person name="Nakamura H."/>
            <person name="Ohtoshi R."/>
            <person name="Moran D.A.P."/>
            <person name="Shinohara A."/>
            <person name="Yoshida Y."/>
            <person name="Fujiwara M."/>
            <person name="Mori M."/>
            <person name="Tomita M."/>
            <person name="Arakawa K."/>
        </authorList>
    </citation>
    <scope>NUCLEOTIDE SEQUENCE</scope>
</reference>
<dbReference type="EMBL" id="BGPR01000483">
    <property type="protein sequence ID" value="GBM22627.1"/>
    <property type="molecule type" value="Genomic_DNA"/>
</dbReference>
<dbReference type="Proteomes" id="UP000499080">
    <property type="component" value="Unassembled WGS sequence"/>
</dbReference>
<organism evidence="3">
    <name type="scientific">Araneus ventricosus</name>
    <name type="common">Orbweaver spider</name>
    <name type="synonym">Epeira ventricosa</name>
    <dbReference type="NCBI Taxonomy" id="182803"/>
    <lineage>
        <taxon>Eukaryota</taxon>
        <taxon>Metazoa</taxon>
        <taxon>Ecdysozoa</taxon>
        <taxon>Arthropoda</taxon>
        <taxon>Chelicerata</taxon>
        <taxon>Arachnida</taxon>
        <taxon>Araneae</taxon>
        <taxon>Araneomorphae</taxon>
        <taxon>Entelegynae</taxon>
        <taxon>Araneoidea</taxon>
        <taxon>Araneidae</taxon>
        <taxon>Araneus</taxon>
    </lineage>
</organism>
<dbReference type="AlphaFoldDB" id="A0A4Y2E2U8"/>
<feature type="region of interest" description="Disordered" evidence="1">
    <location>
        <begin position="437"/>
        <end position="468"/>
    </location>
</feature>